<gene>
    <name evidence="2" type="ORF">H1D44_02515</name>
    <name evidence="3" type="ORF">HOP48_02595</name>
</gene>
<evidence type="ECO:0000313" key="3">
    <source>
        <dbReference type="EMBL" id="MCG6660436.1"/>
    </source>
</evidence>
<evidence type="ECO:0000313" key="2">
    <source>
        <dbReference type="EMBL" id="MBA2777766.1"/>
    </source>
</evidence>
<dbReference type="EMBL" id="JACEFT010000001">
    <property type="protein sequence ID" value="MBA2777766.1"/>
    <property type="molecule type" value="Genomic_DNA"/>
</dbReference>
<name>A0A7V9VYK6_9GAMM</name>
<organism evidence="2 4">
    <name type="scientific">Billgrantia kenyensis</name>
    <dbReference type="NCBI Taxonomy" id="321266"/>
    <lineage>
        <taxon>Bacteria</taxon>
        <taxon>Pseudomonadati</taxon>
        <taxon>Pseudomonadota</taxon>
        <taxon>Gammaproteobacteria</taxon>
        <taxon>Oceanospirillales</taxon>
        <taxon>Halomonadaceae</taxon>
        <taxon>Billgrantia</taxon>
    </lineage>
</organism>
<keyword evidence="5" id="KW-1185">Reference proteome</keyword>
<dbReference type="Proteomes" id="UP000518091">
    <property type="component" value="Unassembled WGS sequence"/>
</dbReference>
<feature type="domain" description="Nucleotidyltransferase-like" evidence="1">
    <location>
        <begin position="114"/>
        <end position="318"/>
    </location>
</feature>
<reference evidence="2 4" key="2">
    <citation type="submission" date="2020-07" db="EMBL/GenBank/DDBJ databases">
        <title>Identification of Halomonas strains.</title>
        <authorList>
            <person name="Xiao Z."/>
            <person name="Shen J."/>
        </authorList>
    </citation>
    <scope>NUCLEOTIDE SEQUENCE [LARGE SCALE GENOMIC DNA]</scope>
    <source>
        <strain evidence="2 4">DSM 17331</strain>
    </source>
</reference>
<proteinExistence type="predicted"/>
<reference evidence="3 5" key="1">
    <citation type="submission" date="2020-05" db="EMBL/GenBank/DDBJ databases">
        <title>Comparative genomic analysis of denitrifying bacteria from Halomonas genus.</title>
        <authorList>
            <person name="Wang L."/>
            <person name="Shao Z."/>
        </authorList>
    </citation>
    <scope>NUCLEOTIDE SEQUENCE [LARGE SCALE GENOMIC DNA]</scope>
    <source>
        <strain evidence="3 5">DSM 17331</strain>
    </source>
</reference>
<protein>
    <recommendedName>
        <fullName evidence="1">Nucleotidyltransferase-like domain-containing protein</fullName>
    </recommendedName>
</protein>
<comment type="caution">
    <text evidence="2">The sequence shown here is derived from an EMBL/GenBank/DDBJ whole genome shotgun (WGS) entry which is preliminary data.</text>
</comment>
<dbReference type="Pfam" id="PF12281">
    <property type="entry name" value="NTP_transf_8"/>
    <property type="match status" value="1"/>
</dbReference>
<evidence type="ECO:0000313" key="4">
    <source>
        <dbReference type="Proteomes" id="UP000518091"/>
    </source>
</evidence>
<evidence type="ECO:0000313" key="5">
    <source>
        <dbReference type="Proteomes" id="UP000814353"/>
    </source>
</evidence>
<dbReference type="EMBL" id="JABFUB010000001">
    <property type="protein sequence ID" value="MCG6660436.1"/>
    <property type="molecule type" value="Genomic_DNA"/>
</dbReference>
<dbReference type="RefSeq" id="WP_181513258.1">
    <property type="nucleotide sequence ID" value="NZ_JABFUB010000001.1"/>
</dbReference>
<dbReference type="InterPro" id="IPR058575">
    <property type="entry name" value="NTP_transf_8_dom"/>
</dbReference>
<dbReference type="AlphaFoldDB" id="A0A7V9VYK6"/>
<accession>A0A7V9VYK6</accession>
<dbReference type="Proteomes" id="UP000814353">
    <property type="component" value="Unassembled WGS sequence"/>
</dbReference>
<evidence type="ECO:0000259" key="1">
    <source>
        <dbReference type="Pfam" id="PF12281"/>
    </source>
</evidence>
<sequence>MSYQRLQSEASRVAVNAIQLFEALEQHRARARQVKGSMHWKHINGREYLYRAYTGGKNHSLGPRSPDTEAIQQAFEAQKAEYHAREHSLKEQLQLHAAYVRANRLNRFPLAGARAIRALQRKEIPFRVIGTNALYAYEARAGVLIEPEHLATADNDVLMDARQGLRIITALAGETLLSVIRASDRSFQPLTQAPFEFRAANAKGYMIDFITQAADPMKMSDFERYLEAGDLKPVGIDSLKWAIASPRFEAVVFDEKGMPLRLVTVDPRAFVLHKWHVSQQPDREPLKRHRDEAQARLVATLLRDELRELSATQAVERAFPHLLRQQASSRLDEYDL</sequence>